<dbReference type="EMBL" id="CAAE01014723">
    <property type="protein sequence ID" value="CAG03641.1"/>
    <property type="molecule type" value="Genomic_DNA"/>
</dbReference>
<organism evidence="1">
    <name type="scientific">Tetraodon nigroviridis</name>
    <name type="common">Spotted green pufferfish</name>
    <name type="synonym">Chelonodon nigroviridis</name>
    <dbReference type="NCBI Taxonomy" id="99883"/>
    <lineage>
        <taxon>Eukaryota</taxon>
        <taxon>Metazoa</taxon>
        <taxon>Chordata</taxon>
        <taxon>Craniata</taxon>
        <taxon>Vertebrata</taxon>
        <taxon>Euteleostomi</taxon>
        <taxon>Actinopterygii</taxon>
        <taxon>Neopterygii</taxon>
        <taxon>Teleostei</taxon>
        <taxon>Neoteleostei</taxon>
        <taxon>Acanthomorphata</taxon>
        <taxon>Eupercaria</taxon>
        <taxon>Tetraodontiformes</taxon>
        <taxon>Tetradontoidea</taxon>
        <taxon>Tetraodontidae</taxon>
        <taxon>Tetraodon</taxon>
    </lineage>
</organism>
<proteinExistence type="predicted"/>
<protein>
    <submittedName>
        <fullName evidence="1">(spotted green pufferfish) hypothetical protein</fullName>
    </submittedName>
</protein>
<name>Q4S6U1_TETNG</name>
<dbReference type="OrthoDB" id="10255210at2759"/>
<dbReference type="KEGG" id="tng:GSTEN00023126G001"/>
<accession>Q4S6U1</accession>
<dbReference type="HOGENOM" id="CLU_018366_0_1_1"/>
<gene>
    <name evidence="1" type="ORF">GSTENG00023126001</name>
</gene>
<dbReference type="AlphaFoldDB" id="Q4S6U1"/>
<reference evidence="1" key="1">
    <citation type="journal article" date="2004" name="Nature">
        <title>Genome duplication in the teleost fish Tetraodon nigroviridis reveals the early vertebrate proto-karyotype.</title>
        <authorList>
            <person name="Jaillon O."/>
            <person name="Aury J.-M."/>
            <person name="Brunet F."/>
            <person name="Petit J.-L."/>
            <person name="Stange-Thomann N."/>
            <person name="Mauceli E."/>
            <person name="Bouneau L."/>
            <person name="Fischer C."/>
            <person name="Ozouf-Costaz C."/>
            <person name="Bernot A."/>
            <person name="Nicaud S."/>
            <person name="Jaffe D."/>
            <person name="Fisher S."/>
            <person name="Lutfalla G."/>
            <person name="Dossat C."/>
            <person name="Segurens B."/>
            <person name="Dasilva C."/>
            <person name="Salanoubat M."/>
            <person name="Levy M."/>
            <person name="Boudet N."/>
            <person name="Castellano S."/>
            <person name="Anthouard V."/>
            <person name="Jubin C."/>
            <person name="Castelli V."/>
            <person name="Katinka M."/>
            <person name="Vacherie B."/>
            <person name="Biemont C."/>
            <person name="Skalli Z."/>
            <person name="Cattolico L."/>
            <person name="Poulain J."/>
            <person name="De Berardinis V."/>
            <person name="Cruaud C."/>
            <person name="Duprat S."/>
            <person name="Brottier P."/>
            <person name="Coutanceau J.-P."/>
            <person name="Gouzy J."/>
            <person name="Parra G."/>
            <person name="Lardier G."/>
            <person name="Chapple C."/>
            <person name="McKernan K.J."/>
            <person name="McEwan P."/>
            <person name="Bosak S."/>
            <person name="Kellis M."/>
            <person name="Volff J.-N."/>
            <person name="Guigo R."/>
            <person name="Zody M.C."/>
            <person name="Mesirov J."/>
            <person name="Lindblad-Toh K."/>
            <person name="Birren B."/>
            <person name="Nusbaum C."/>
            <person name="Kahn D."/>
            <person name="Robinson-Rechavi M."/>
            <person name="Laudet V."/>
            <person name="Schachter V."/>
            <person name="Quetier F."/>
            <person name="Saurin W."/>
            <person name="Scarpelli C."/>
            <person name="Wincker P."/>
            <person name="Lander E.S."/>
            <person name="Weissenbach J."/>
            <person name="Roest Crollius H."/>
        </authorList>
    </citation>
    <scope>NUCLEOTIDE SEQUENCE [LARGE SCALE GENOMIC DNA]</scope>
</reference>
<evidence type="ECO:0000313" key="1">
    <source>
        <dbReference type="EMBL" id="CAG03641.1"/>
    </source>
</evidence>
<reference evidence="1" key="2">
    <citation type="submission" date="2004-02" db="EMBL/GenBank/DDBJ databases">
        <authorList>
            <consortium name="Genoscope"/>
            <consortium name="Whitehead Institute Centre for Genome Research"/>
        </authorList>
    </citation>
    <scope>NUCLEOTIDE SEQUENCE</scope>
</reference>
<sequence length="97" mass="11073">MSGNRNTSSLPFLPGYTFRDLTKSAFHRPQTLEYKDGYPLPRRPSAGIGQDPLFSDELIQQEDSELTFETGNLTHSAYDRDLYQPFIPAYVTLDKKV</sequence>
<comment type="caution">
    <text evidence="1">The sequence shown here is derived from an EMBL/GenBank/DDBJ whole genome shotgun (WGS) entry which is preliminary data.</text>
</comment>